<dbReference type="SUPFAM" id="SSF54373">
    <property type="entry name" value="FAD-linked reductases, C-terminal domain"/>
    <property type="match status" value="1"/>
</dbReference>
<dbReference type="SUPFAM" id="SSF47473">
    <property type="entry name" value="EF-hand"/>
    <property type="match status" value="1"/>
</dbReference>
<comment type="cofactor">
    <cofactor evidence="1">
        <name>FAD</name>
        <dbReference type="ChEBI" id="CHEBI:57692"/>
    </cofactor>
</comment>
<accession>A0A7S3V8P9</accession>
<dbReference type="Gene3D" id="3.50.50.60">
    <property type="entry name" value="FAD/NAD(P)-binding domain"/>
    <property type="match status" value="1"/>
</dbReference>
<keyword evidence="7" id="KW-0106">Calcium</keyword>
<keyword evidence="6" id="KW-0274">FAD</keyword>
<feature type="domain" description="EF-hand" evidence="11">
    <location>
        <begin position="699"/>
        <end position="734"/>
    </location>
</feature>
<evidence type="ECO:0000256" key="3">
    <source>
        <dbReference type="ARBA" id="ARBA00007330"/>
    </source>
</evidence>
<dbReference type="EMBL" id="HBIO01012521">
    <property type="protein sequence ID" value="CAE0464887.1"/>
    <property type="molecule type" value="Transcribed_RNA"/>
</dbReference>
<dbReference type="InterPro" id="IPR011992">
    <property type="entry name" value="EF-hand-dom_pair"/>
</dbReference>
<dbReference type="InterPro" id="IPR038299">
    <property type="entry name" value="DAO_C_sf"/>
</dbReference>
<dbReference type="Pfam" id="PF16901">
    <property type="entry name" value="DAO_C"/>
    <property type="match status" value="1"/>
</dbReference>
<evidence type="ECO:0000256" key="5">
    <source>
        <dbReference type="ARBA" id="ARBA00022630"/>
    </source>
</evidence>
<comment type="pathway">
    <text evidence="2">Polyol metabolism; glycerol degradation.</text>
</comment>
<dbReference type="CDD" id="cd00051">
    <property type="entry name" value="EFh"/>
    <property type="match status" value="1"/>
</dbReference>
<dbReference type="Gene3D" id="1.10.238.10">
    <property type="entry name" value="EF-hand"/>
    <property type="match status" value="1"/>
</dbReference>
<keyword evidence="8" id="KW-0809">Transit peptide</keyword>
<evidence type="ECO:0000259" key="11">
    <source>
        <dbReference type="PROSITE" id="PS50222"/>
    </source>
</evidence>
<evidence type="ECO:0000313" key="12">
    <source>
        <dbReference type="EMBL" id="CAE0464887.1"/>
    </source>
</evidence>
<dbReference type="InterPro" id="IPR018247">
    <property type="entry name" value="EF_Hand_1_Ca_BS"/>
</dbReference>
<evidence type="ECO:0000256" key="2">
    <source>
        <dbReference type="ARBA" id="ARBA00004745"/>
    </source>
</evidence>
<dbReference type="GO" id="GO:0005739">
    <property type="term" value="C:mitochondrion"/>
    <property type="evidence" value="ECO:0007669"/>
    <property type="project" value="TreeGrafter"/>
</dbReference>
<dbReference type="GO" id="GO:0004368">
    <property type="term" value="F:glycerol-3-phosphate dehydrogenase (quinone) activity"/>
    <property type="evidence" value="ECO:0007669"/>
    <property type="project" value="UniProtKB-EC"/>
</dbReference>
<dbReference type="AlphaFoldDB" id="A0A7S3V8P9"/>
<evidence type="ECO:0000256" key="8">
    <source>
        <dbReference type="ARBA" id="ARBA00022946"/>
    </source>
</evidence>
<evidence type="ECO:0000256" key="6">
    <source>
        <dbReference type="ARBA" id="ARBA00022827"/>
    </source>
</evidence>
<dbReference type="GO" id="GO:0005509">
    <property type="term" value="F:calcium ion binding"/>
    <property type="evidence" value="ECO:0007669"/>
    <property type="project" value="InterPro"/>
</dbReference>
<evidence type="ECO:0000256" key="9">
    <source>
        <dbReference type="ARBA" id="ARBA00023002"/>
    </source>
</evidence>
<feature type="region of interest" description="Disordered" evidence="10">
    <location>
        <begin position="44"/>
        <end position="73"/>
    </location>
</feature>
<dbReference type="PANTHER" id="PTHR11985:SF15">
    <property type="entry name" value="GLYCEROL-3-PHOSPHATE DEHYDROGENASE, MITOCHONDRIAL"/>
    <property type="match status" value="1"/>
</dbReference>
<dbReference type="SUPFAM" id="SSF51905">
    <property type="entry name" value="FAD/NAD(P)-binding domain"/>
    <property type="match status" value="1"/>
</dbReference>
<dbReference type="Pfam" id="PF01266">
    <property type="entry name" value="DAO"/>
    <property type="match status" value="1"/>
</dbReference>
<dbReference type="Pfam" id="PF13499">
    <property type="entry name" value="EF-hand_7"/>
    <property type="match status" value="1"/>
</dbReference>
<sequence length="759" mass="84256">MSTSLLLMLRARRMKSSSLCIKEATKSLYLKPFIKKRLFSSTSTLNGQRRDPGLASTGQASYPIEVSGPEGLPSRSEQIRRLASSSSASPYDILVVGGGATGCGIAFDAASREGSIKVACIERGDFASETSSRSTKLIWAGIRYMATATASLLSKKLLTSPLETLNDFAGEIKMVLNCHKERRYMTDKQRHLTNWVPIAIPFSEWHVSPAPFGHPIFGFFPVLAPFVLKIYDSMSGFTCPPSYVMGREKAKEIFPQLADRLIKYCAVFYEAQHNDSRTNIAIAMSAAEHGADISNYVEMIDTITEDDGKTVIGIKVMDRMTNEKFDIFSKKVVLAGGPFTDTMRSLEPAEEEMKTAVSAASGTHLVLPGYYCPQNIGLLDYNTSDGRFLFFVPWEKHTLVGTTDTKCPAETLPAPPEDEVKWILDECGKYLSKDLRVRRSDVLSAWRGWRPLAADPHAPPGAPVSRDHIISENPETGVIFVAGGKWTTWREMAEEAVDKVVGEDGPKARTLDLKLFGGEGYSPNLSIQLIQKHGMSNDTAVMLAKTYGGRSWEVCEMSHPTNHVWPRFGKQIVPNYPYIDAEVRYACKEYACTIEDILSRRTRLAFLNKDAAMNAIPLVADIMAEELRWTEDVKAEQMIAAQAYIESYAGRIPGNQESTLRGSNYENVKELFDAIDTDFSGFLDRTEVGELASTLGIDLSEMDLDTAFQEMDLNSNGRVDLQEFEVWWSETNDSDFYKKLSKEMKIGDLKSMGGGTMLG</sequence>
<dbReference type="PANTHER" id="PTHR11985">
    <property type="entry name" value="GLYCEROL-3-PHOSPHATE DEHYDROGENASE"/>
    <property type="match status" value="1"/>
</dbReference>
<feature type="domain" description="EF-hand" evidence="11">
    <location>
        <begin position="663"/>
        <end position="698"/>
    </location>
</feature>
<dbReference type="Gene3D" id="1.10.8.870">
    <property type="entry name" value="Alpha-glycerophosphate oxidase, cap domain"/>
    <property type="match status" value="1"/>
</dbReference>
<dbReference type="PROSITE" id="PS50222">
    <property type="entry name" value="EF_HAND_2"/>
    <property type="match status" value="2"/>
</dbReference>
<organism evidence="12">
    <name type="scientific">Chaetoceros debilis</name>
    <dbReference type="NCBI Taxonomy" id="122233"/>
    <lineage>
        <taxon>Eukaryota</taxon>
        <taxon>Sar</taxon>
        <taxon>Stramenopiles</taxon>
        <taxon>Ochrophyta</taxon>
        <taxon>Bacillariophyta</taxon>
        <taxon>Coscinodiscophyceae</taxon>
        <taxon>Chaetocerotophycidae</taxon>
        <taxon>Chaetocerotales</taxon>
        <taxon>Chaetocerotaceae</taxon>
        <taxon>Chaetoceros</taxon>
    </lineage>
</organism>
<dbReference type="PROSITE" id="PS00018">
    <property type="entry name" value="EF_HAND_1"/>
    <property type="match status" value="1"/>
</dbReference>
<dbReference type="InterPro" id="IPR002048">
    <property type="entry name" value="EF_hand_dom"/>
</dbReference>
<dbReference type="Gene3D" id="3.30.9.10">
    <property type="entry name" value="D-Amino Acid Oxidase, subunit A, domain 2"/>
    <property type="match status" value="1"/>
</dbReference>
<proteinExistence type="inferred from homology"/>
<keyword evidence="9" id="KW-0560">Oxidoreductase</keyword>
<evidence type="ECO:0000256" key="4">
    <source>
        <dbReference type="ARBA" id="ARBA00013029"/>
    </source>
</evidence>
<dbReference type="SMART" id="SM00054">
    <property type="entry name" value="EFh"/>
    <property type="match status" value="2"/>
</dbReference>
<evidence type="ECO:0000256" key="1">
    <source>
        <dbReference type="ARBA" id="ARBA00001974"/>
    </source>
</evidence>
<dbReference type="GO" id="GO:0006072">
    <property type="term" value="P:glycerol-3-phosphate metabolic process"/>
    <property type="evidence" value="ECO:0007669"/>
    <property type="project" value="InterPro"/>
</dbReference>
<evidence type="ECO:0000256" key="10">
    <source>
        <dbReference type="SAM" id="MobiDB-lite"/>
    </source>
</evidence>
<dbReference type="InterPro" id="IPR000447">
    <property type="entry name" value="G3P_DH_FAD-dep"/>
</dbReference>
<dbReference type="PRINTS" id="PR01001">
    <property type="entry name" value="FADG3PDH"/>
</dbReference>
<dbReference type="InterPro" id="IPR031656">
    <property type="entry name" value="DAO_C"/>
</dbReference>
<name>A0A7S3V8P9_9STRA</name>
<reference evidence="12" key="1">
    <citation type="submission" date="2021-01" db="EMBL/GenBank/DDBJ databases">
        <authorList>
            <person name="Corre E."/>
            <person name="Pelletier E."/>
            <person name="Niang G."/>
            <person name="Scheremetjew M."/>
            <person name="Finn R."/>
            <person name="Kale V."/>
            <person name="Holt S."/>
            <person name="Cochrane G."/>
            <person name="Meng A."/>
            <person name="Brown T."/>
            <person name="Cohen L."/>
        </authorList>
    </citation>
    <scope>NUCLEOTIDE SEQUENCE</scope>
    <source>
        <strain evidence="12">MM31A-1</strain>
    </source>
</reference>
<keyword evidence="5" id="KW-0285">Flavoprotein</keyword>
<dbReference type="InterPro" id="IPR036188">
    <property type="entry name" value="FAD/NAD-bd_sf"/>
</dbReference>
<protein>
    <recommendedName>
        <fullName evidence="4">glycerol-3-phosphate dehydrogenase</fullName>
        <ecNumber evidence="4">1.1.5.3</ecNumber>
    </recommendedName>
</protein>
<gene>
    <name evidence="12" type="ORF">CDEB00056_LOCUS9728</name>
</gene>
<comment type="similarity">
    <text evidence="3">Belongs to the FAD-dependent glycerol-3-phosphate dehydrogenase family.</text>
</comment>
<dbReference type="InterPro" id="IPR006076">
    <property type="entry name" value="FAD-dep_OxRdtase"/>
</dbReference>
<dbReference type="EC" id="1.1.5.3" evidence="4"/>
<evidence type="ECO:0000256" key="7">
    <source>
        <dbReference type="ARBA" id="ARBA00022837"/>
    </source>
</evidence>